<evidence type="ECO:0000313" key="1">
    <source>
        <dbReference type="EMBL" id="SVD21023.1"/>
    </source>
</evidence>
<dbReference type="AlphaFoldDB" id="A0A382TGB8"/>
<reference evidence="1" key="1">
    <citation type="submission" date="2018-05" db="EMBL/GenBank/DDBJ databases">
        <authorList>
            <person name="Lanie J.A."/>
            <person name="Ng W.-L."/>
            <person name="Kazmierczak K.M."/>
            <person name="Andrzejewski T.M."/>
            <person name="Davidsen T.M."/>
            <person name="Wayne K.J."/>
            <person name="Tettelin H."/>
            <person name="Glass J.I."/>
            <person name="Rusch D."/>
            <person name="Podicherti R."/>
            <person name="Tsui H.-C.T."/>
            <person name="Winkler M.E."/>
        </authorList>
    </citation>
    <scope>NUCLEOTIDE SEQUENCE</scope>
</reference>
<name>A0A382TGB8_9ZZZZ</name>
<feature type="non-terminal residue" evidence="1">
    <location>
        <position position="1"/>
    </location>
</feature>
<accession>A0A382TGB8</accession>
<dbReference type="EMBL" id="UINC01136323">
    <property type="protein sequence ID" value="SVD21023.1"/>
    <property type="molecule type" value="Genomic_DNA"/>
</dbReference>
<sequence length="34" mass="4048">QIIYPVHLNPNVEEPVFQILNNQKNIFLIPPLEY</sequence>
<gene>
    <name evidence="1" type="ORF">METZ01_LOCUS373877</name>
</gene>
<protein>
    <submittedName>
        <fullName evidence="1">Uncharacterized protein</fullName>
    </submittedName>
</protein>
<dbReference type="Gene3D" id="3.40.50.2000">
    <property type="entry name" value="Glycogen Phosphorylase B"/>
    <property type="match status" value="1"/>
</dbReference>
<organism evidence="1">
    <name type="scientific">marine metagenome</name>
    <dbReference type="NCBI Taxonomy" id="408172"/>
    <lineage>
        <taxon>unclassified sequences</taxon>
        <taxon>metagenomes</taxon>
        <taxon>ecological metagenomes</taxon>
    </lineage>
</organism>
<proteinExistence type="predicted"/>